<comment type="caution">
    <text evidence="4">The sequence shown here is derived from an EMBL/GenBank/DDBJ whole genome shotgun (WGS) entry which is preliminary data.</text>
</comment>
<sequence>MPSSCRELRAALAACLQNSDCIMIQRHTPLECLSPPLKDELPIQCQQLQRGFRDCKRGMVDMRKRFRGNQPVGASLELEAGTDGNVLAPGQKIEGIGQGQKPPQLYAGKPAFEPVKGRSGDEVKVDLSESRGL</sequence>
<dbReference type="AlphaFoldDB" id="A0AAN8EEG8"/>
<protein>
    <recommendedName>
        <fullName evidence="6">Cytochrome c oxidase assembly protein</fullName>
    </recommendedName>
</protein>
<comment type="similarity">
    <text evidence="1">Belongs to the PET191 family.</text>
</comment>
<dbReference type="GO" id="GO:0005739">
    <property type="term" value="C:mitochondrion"/>
    <property type="evidence" value="ECO:0007669"/>
    <property type="project" value="TreeGrafter"/>
</dbReference>
<accession>A0AAN8EEG8</accession>
<feature type="compositionally biased region" description="Basic and acidic residues" evidence="3">
    <location>
        <begin position="115"/>
        <end position="133"/>
    </location>
</feature>
<dbReference type="EMBL" id="JAKLMC020000010">
    <property type="protein sequence ID" value="KAK5953754.1"/>
    <property type="molecule type" value="Genomic_DNA"/>
</dbReference>
<dbReference type="PANTHER" id="PTHR28627">
    <property type="entry name" value="CYTOCHROME C OXIDASE ASSEMBLY FACTOR 5"/>
    <property type="match status" value="1"/>
</dbReference>
<keyword evidence="5" id="KW-1185">Reference proteome</keyword>
<evidence type="ECO:0000313" key="4">
    <source>
        <dbReference type="EMBL" id="KAK5953754.1"/>
    </source>
</evidence>
<keyword evidence="2" id="KW-1015">Disulfide bond</keyword>
<organism evidence="4 5">
    <name type="scientific">Knufia fluminis</name>
    <dbReference type="NCBI Taxonomy" id="191047"/>
    <lineage>
        <taxon>Eukaryota</taxon>
        <taxon>Fungi</taxon>
        <taxon>Dikarya</taxon>
        <taxon>Ascomycota</taxon>
        <taxon>Pezizomycotina</taxon>
        <taxon>Eurotiomycetes</taxon>
        <taxon>Chaetothyriomycetidae</taxon>
        <taxon>Chaetothyriales</taxon>
        <taxon>Trichomeriaceae</taxon>
        <taxon>Knufia</taxon>
    </lineage>
</organism>
<evidence type="ECO:0008006" key="6">
    <source>
        <dbReference type="Google" id="ProtNLM"/>
    </source>
</evidence>
<feature type="region of interest" description="Disordered" evidence="3">
    <location>
        <begin position="89"/>
        <end position="133"/>
    </location>
</feature>
<dbReference type="Pfam" id="PF10203">
    <property type="entry name" value="Pet191_N"/>
    <property type="match status" value="1"/>
</dbReference>
<evidence type="ECO:0000256" key="3">
    <source>
        <dbReference type="SAM" id="MobiDB-lite"/>
    </source>
</evidence>
<dbReference type="InterPro" id="IPR018793">
    <property type="entry name" value="Cyt_c_oxidase_assmbl_Pet191"/>
</dbReference>
<evidence type="ECO:0000256" key="1">
    <source>
        <dbReference type="ARBA" id="ARBA00007785"/>
    </source>
</evidence>
<evidence type="ECO:0000256" key="2">
    <source>
        <dbReference type="ARBA" id="ARBA00023157"/>
    </source>
</evidence>
<dbReference type="PANTHER" id="PTHR28627:SF1">
    <property type="entry name" value="CYTOCHROME C OXIDASE ASSEMBLY FACTOR 5"/>
    <property type="match status" value="1"/>
</dbReference>
<name>A0AAN8EEG8_9EURO</name>
<gene>
    <name evidence="4" type="ORF">OHC33_005023</name>
</gene>
<dbReference type="GO" id="GO:0033617">
    <property type="term" value="P:mitochondrial respiratory chain complex IV assembly"/>
    <property type="evidence" value="ECO:0007669"/>
    <property type="project" value="TreeGrafter"/>
</dbReference>
<proteinExistence type="inferred from homology"/>
<evidence type="ECO:0000313" key="5">
    <source>
        <dbReference type="Proteomes" id="UP001316803"/>
    </source>
</evidence>
<reference evidence="4 5" key="1">
    <citation type="submission" date="2022-12" db="EMBL/GenBank/DDBJ databases">
        <title>Genomic features and morphological characterization of a novel Knufia sp. strain isolated from spacecraft assembly facility.</title>
        <authorList>
            <person name="Teixeira M."/>
            <person name="Chander A.M."/>
            <person name="Stajich J.E."/>
            <person name="Venkateswaran K."/>
        </authorList>
    </citation>
    <scope>NUCLEOTIDE SEQUENCE [LARGE SCALE GENOMIC DNA]</scope>
    <source>
        <strain evidence="4 5">FJI-L2-BK-P2</strain>
    </source>
</reference>
<feature type="compositionally biased region" description="Low complexity" evidence="3">
    <location>
        <begin position="90"/>
        <end position="101"/>
    </location>
</feature>
<dbReference type="Proteomes" id="UP001316803">
    <property type="component" value="Unassembled WGS sequence"/>
</dbReference>